<organism evidence="6 7">
    <name type="scientific">Vreelandella titanicae BH1</name>
    <dbReference type="NCBI Taxonomy" id="1204738"/>
    <lineage>
        <taxon>Bacteria</taxon>
        <taxon>Pseudomonadati</taxon>
        <taxon>Pseudomonadota</taxon>
        <taxon>Gammaproteobacteria</taxon>
        <taxon>Oceanospirillales</taxon>
        <taxon>Halomonadaceae</taxon>
        <taxon>Vreelandella</taxon>
    </lineage>
</organism>
<dbReference type="NCBIfam" id="NF000927">
    <property type="entry name" value="PRK00092.1-1"/>
    <property type="match status" value="1"/>
</dbReference>
<evidence type="ECO:0000256" key="3">
    <source>
        <dbReference type="HAMAP-Rule" id="MF_01077"/>
    </source>
</evidence>
<dbReference type="InterPro" id="IPR028998">
    <property type="entry name" value="RimP_C"/>
</dbReference>
<dbReference type="PANTHER" id="PTHR33867">
    <property type="entry name" value="RIBOSOME MATURATION FACTOR RIMP"/>
    <property type="match status" value="1"/>
</dbReference>
<dbReference type="AlphaFoldDB" id="L9U7S0"/>
<dbReference type="EMBL" id="AOPO01000011">
    <property type="protein sequence ID" value="ELY20894.1"/>
    <property type="molecule type" value="Genomic_DNA"/>
</dbReference>
<dbReference type="PATRIC" id="fig|1204738.3.peg.3643"/>
<dbReference type="Gene3D" id="2.30.30.180">
    <property type="entry name" value="Ribosome maturation factor RimP, C-terminal domain"/>
    <property type="match status" value="1"/>
</dbReference>
<evidence type="ECO:0000259" key="4">
    <source>
        <dbReference type="Pfam" id="PF02576"/>
    </source>
</evidence>
<comment type="caution">
    <text evidence="6">The sequence shown here is derived from an EMBL/GenBank/DDBJ whole genome shotgun (WGS) entry which is preliminary data.</text>
</comment>
<dbReference type="CDD" id="cd01734">
    <property type="entry name" value="YlxS_C"/>
    <property type="match status" value="1"/>
</dbReference>
<accession>L9U7S0</accession>
<dbReference type="Gene3D" id="3.30.300.70">
    <property type="entry name" value="RimP-like superfamily, N-terminal"/>
    <property type="match status" value="1"/>
</dbReference>
<evidence type="ECO:0000256" key="2">
    <source>
        <dbReference type="ARBA" id="ARBA00022517"/>
    </source>
</evidence>
<dbReference type="InterPro" id="IPR028989">
    <property type="entry name" value="RimP_N"/>
</dbReference>
<dbReference type="Pfam" id="PF02576">
    <property type="entry name" value="RimP_N"/>
    <property type="match status" value="1"/>
</dbReference>
<dbReference type="SUPFAM" id="SSF75420">
    <property type="entry name" value="YhbC-like, N-terminal domain"/>
    <property type="match status" value="1"/>
</dbReference>
<dbReference type="HAMAP" id="MF_01077">
    <property type="entry name" value="RimP"/>
    <property type="match status" value="1"/>
</dbReference>
<comment type="function">
    <text evidence="3">Required for maturation of 30S ribosomal subunits.</text>
</comment>
<feature type="domain" description="Ribosome maturation factor RimP N-terminal" evidence="4">
    <location>
        <begin position="48"/>
        <end position="119"/>
    </location>
</feature>
<sequence length="190" mass="20767">MSSGKPETHSRVTPISHLAFLITPGQVPDATAIGALSVATKHAALHALIEPVVAAMGFELWGIDHLSQGKNSRLVIYIERESGVSVEDCADISRQVSAVMDVEDPIPGEYRLEVSSPGMARPLYSLDQFTRFQGHHVALKLRTAFDGRRKYQGLLVGVEGDEVLLQLDGEEYCFPIESIDSAHIVPQFDD</sequence>
<dbReference type="SUPFAM" id="SSF74942">
    <property type="entry name" value="YhbC-like, C-terminal domain"/>
    <property type="match status" value="1"/>
</dbReference>
<comment type="similarity">
    <text evidence="3">Belongs to the RimP family.</text>
</comment>
<keyword evidence="2 3" id="KW-0690">Ribosome biogenesis</keyword>
<dbReference type="Proteomes" id="UP000011651">
    <property type="component" value="Unassembled WGS sequence"/>
</dbReference>
<dbReference type="Pfam" id="PF17384">
    <property type="entry name" value="DUF150_C"/>
    <property type="match status" value="1"/>
</dbReference>
<dbReference type="InterPro" id="IPR036847">
    <property type="entry name" value="RimP_C_sf"/>
</dbReference>
<dbReference type="GO" id="GO:0006412">
    <property type="term" value="P:translation"/>
    <property type="evidence" value="ECO:0007669"/>
    <property type="project" value="TreeGrafter"/>
</dbReference>
<dbReference type="InterPro" id="IPR003728">
    <property type="entry name" value="Ribosome_maturation_RimP"/>
</dbReference>
<dbReference type="GO" id="GO:0005829">
    <property type="term" value="C:cytosol"/>
    <property type="evidence" value="ECO:0007669"/>
    <property type="project" value="TreeGrafter"/>
</dbReference>
<gene>
    <name evidence="3" type="primary">rimP</name>
    <name evidence="6" type="ORF">HALTITAN_2401</name>
</gene>
<dbReference type="InterPro" id="IPR035956">
    <property type="entry name" value="RimP_N_sf"/>
</dbReference>
<evidence type="ECO:0000256" key="1">
    <source>
        <dbReference type="ARBA" id="ARBA00022490"/>
    </source>
</evidence>
<keyword evidence="1 3" id="KW-0963">Cytoplasm</keyword>
<dbReference type="PANTHER" id="PTHR33867:SF1">
    <property type="entry name" value="RIBOSOME MATURATION FACTOR RIMP"/>
    <property type="match status" value="1"/>
</dbReference>
<dbReference type="FunFam" id="3.30.300.70:FF:000001">
    <property type="entry name" value="Ribosome maturation factor RimP"/>
    <property type="match status" value="1"/>
</dbReference>
<protein>
    <recommendedName>
        <fullName evidence="3">Ribosome maturation factor RimP</fullName>
    </recommendedName>
</protein>
<feature type="domain" description="Ribosome maturation factor RimP C-terminal" evidence="5">
    <location>
        <begin position="126"/>
        <end position="188"/>
    </location>
</feature>
<reference evidence="6 7" key="1">
    <citation type="journal article" date="2013" name="Genome Announc.">
        <title>Draft Genome of the Marine Gammaproteobacterium Halomonas titanicae.</title>
        <authorList>
            <person name="Sanchez-Porro C."/>
            <person name="de la Haba R.R."/>
            <person name="Cruz-Hernandez N."/>
            <person name="Gonzalez J.M."/>
            <person name="Reyes-Guirao C."/>
            <person name="Navarro-Sampedro L."/>
            <person name="Carballo M."/>
            <person name="Ventosa A."/>
        </authorList>
    </citation>
    <scope>NUCLEOTIDE SEQUENCE [LARGE SCALE GENOMIC DNA]</scope>
    <source>
        <strain evidence="6 7">BH1</strain>
    </source>
</reference>
<name>L9U7S0_9GAMM</name>
<proteinExistence type="inferred from homology"/>
<evidence type="ECO:0000313" key="7">
    <source>
        <dbReference type="Proteomes" id="UP000011651"/>
    </source>
</evidence>
<evidence type="ECO:0000313" key="6">
    <source>
        <dbReference type="EMBL" id="ELY20894.1"/>
    </source>
</evidence>
<dbReference type="GO" id="GO:0000028">
    <property type="term" value="P:ribosomal small subunit assembly"/>
    <property type="evidence" value="ECO:0007669"/>
    <property type="project" value="TreeGrafter"/>
</dbReference>
<comment type="subcellular location">
    <subcellularLocation>
        <location evidence="3">Cytoplasm</location>
    </subcellularLocation>
</comment>
<evidence type="ECO:0000259" key="5">
    <source>
        <dbReference type="Pfam" id="PF17384"/>
    </source>
</evidence>